<feature type="region of interest" description="Disordered" evidence="1">
    <location>
        <begin position="219"/>
        <end position="287"/>
    </location>
</feature>
<feature type="region of interest" description="Disordered" evidence="1">
    <location>
        <begin position="1"/>
        <end position="111"/>
    </location>
</feature>
<feature type="compositionally biased region" description="Polar residues" evidence="1">
    <location>
        <begin position="266"/>
        <end position="276"/>
    </location>
</feature>
<evidence type="ECO:0000313" key="3">
    <source>
        <dbReference type="EMBL" id="TDL25634.1"/>
    </source>
</evidence>
<evidence type="ECO:0000259" key="2">
    <source>
        <dbReference type="PROSITE" id="PS50003"/>
    </source>
</evidence>
<gene>
    <name evidence="3" type="ORF">BD410DRAFT_765236</name>
</gene>
<dbReference type="SUPFAM" id="SSF50729">
    <property type="entry name" value="PH domain-like"/>
    <property type="match status" value="2"/>
</dbReference>
<feature type="compositionally biased region" description="Acidic residues" evidence="1">
    <location>
        <begin position="83"/>
        <end position="98"/>
    </location>
</feature>
<dbReference type="Gene3D" id="2.30.29.30">
    <property type="entry name" value="Pleckstrin-homology domain (PH domain)/Phosphotyrosine-binding domain (PTB)"/>
    <property type="match status" value="2"/>
</dbReference>
<evidence type="ECO:0000256" key="1">
    <source>
        <dbReference type="SAM" id="MobiDB-lite"/>
    </source>
</evidence>
<dbReference type="PROSITE" id="PS50003">
    <property type="entry name" value="PH_DOMAIN"/>
    <property type="match status" value="2"/>
</dbReference>
<feature type="compositionally biased region" description="Polar residues" evidence="1">
    <location>
        <begin position="64"/>
        <end position="73"/>
    </location>
</feature>
<feature type="compositionally biased region" description="Low complexity" evidence="1">
    <location>
        <begin position="360"/>
        <end position="376"/>
    </location>
</feature>
<dbReference type="AlphaFoldDB" id="A0A4Y7QDE9"/>
<dbReference type="InterPro" id="IPR011993">
    <property type="entry name" value="PH-like_dom_sf"/>
</dbReference>
<feature type="compositionally biased region" description="Low complexity" evidence="1">
    <location>
        <begin position="424"/>
        <end position="438"/>
    </location>
</feature>
<dbReference type="VEuPathDB" id="FungiDB:BD410DRAFT_765236"/>
<dbReference type="OrthoDB" id="2157866at2759"/>
<dbReference type="SMART" id="SM00233">
    <property type="entry name" value="PH"/>
    <property type="match status" value="2"/>
</dbReference>
<organism evidence="3 4">
    <name type="scientific">Rickenella mellea</name>
    <dbReference type="NCBI Taxonomy" id="50990"/>
    <lineage>
        <taxon>Eukaryota</taxon>
        <taxon>Fungi</taxon>
        <taxon>Dikarya</taxon>
        <taxon>Basidiomycota</taxon>
        <taxon>Agaricomycotina</taxon>
        <taxon>Agaricomycetes</taxon>
        <taxon>Hymenochaetales</taxon>
        <taxon>Rickenellaceae</taxon>
        <taxon>Rickenella</taxon>
    </lineage>
</organism>
<accession>A0A4Y7QDE9</accession>
<dbReference type="InterPro" id="IPR001849">
    <property type="entry name" value="PH_domain"/>
</dbReference>
<dbReference type="EMBL" id="ML170163">
    <property type="protein sequence ID" value="TDL25634.1"/>
    <property type="molecule type" value="Genomic_DNA"/>
</dbReference>
<feature type="compositionally biased region" description="Low complexity" evidence="1">
    <location>
        <begin position="469"/>
        <end position="483"/>
    </location>
</feature>
<dbReference type="Proteomes" id="UP000294933">
    <property type="component" value="Unassembled WGS sequence"/>
</dbReference>
<dbReference type="STRING" id="50990.A0A4Y7QDE9"/>
<evidence type="ECO:0000313" key="4">
    <source>
        <dbReference type="Proteomes" id="UP000294933"/>
    </source>
</evidence>
<reference evidence="3 4" key="1">
    <citation type="submission" date="2018-06" db="EMBL/GenBank/DDBJ databases">
        <title>A transcriptomic atlas of mushroom development highlights an independent origin of complex multicellularity.</title>
        <authorList>
            <consortium name="DOE Joint Genome Institute"/>
            <person name="Krizsan K."/>
            <person name="Almasi E."/>
            <person name="Merenyi Z."/>
            <person name="Sahu N."/>
            <person name="Viragh M."/>
            <person name="Koszo T."/>
            <person name="Mondo S."/>
            <person name="Kiss B."/>
            <person name="Balint B."/>
            <person name="Kues U."/>
            <person name="Barry K."/>
            <person name="Hegedus J.C."/>
            <person name="Henrissat B."/>
            <person name="Johnson J."/>
            <person name="Lipzen A."/>
            <person name="Ohm R."/>
            <person name="Nagy I."/>
            <person name="Pangilinan J."/>
            <person name="Yan J."/>
            <person name="Xiong Y."/>
            <person name="Grigoriev I.V."/>
            <person name="Hibbett D.S."/>
            <person name="Nagy L.G."/>
        </authorList>
    </citation>
    <scope>NUCLEOTIDE SEQUENCE [LARGE SCALE GENOMIC DNA]</scope>
    <source>
        <strain evidence="3 4">SZMC22713</strain>
    </source>
</reference>
<feature type="domain" description="PH" evidence="2">
    <location>
        <begin position="115"/>
        <end position="210"/>
    </location>
</feature>
<proteinExistence type="predicted"/>
<name>A0A4Y7QDE9_9AGAM</name>
<feature type="domain" description="PH" evidence="2">
    <location>
        <begin position="290"/>
        <end position="419"/>
    </location>
</feature>
<dbReference type="FunFam" id="2.30.29.30:FF:000286">
    <property type="entry name" value="PH-protein kinase domain containing protein"/>
    <property type="match status" value="1"/>
</dbReference>
<dbReference type="InterPro" id="IPR051707">
    <property type="entry name" value="PI-Interact_SigTrans_Reg"/>
</dbReference>
<dbReference type="CDD" id="cd13255">
    <property type="entry name" value="PH_TAAP2-like"/>
    <property type="match status" value="1"/>
</dbReference>
<feature type="region of interest" description="Disordered" evidence="1">
    <location>
        <begin position="351"/>
        <end position="385"/>
    </location>
</feature>
<dbReference type="Pfam" id="PF00169">
    <property type="entry name" value="PH"/>
    <property type="match status" value="2"/>
</dbReference>
<protein>
    <submittedName>
        <fullName evidence="3">PH-domain-containing protein</fullName>
    </submittedName>
</protein>
<dbReference type="PANTHER" id="PTHR14336">
    <property type="entry name" value="TANDEM PH DOMAIN CONTAINING PROTEIN"/>
    <property type="match status" value="1"/>
</dbReference>
<dbReference type="PANTHER" id="PTHR14336:SF8">
    <property type="entry name" value="PROTEIN OPY1"/>
    <property type="match status" value="1"/>
</dbReference>
<sequence>MSASVASSAAPPPTPQEISRKLSVHSRPIKTNAPPAPVSGTESDSDSVISPEVSPHAAIGGLLASTSMQQPLSSIAERRSGDGDGEETEDDEDEEDEGVFQANEKGTHRRADEESIIKTGYLWKKGERRKTWKKRWFVLRPAHLAFYKSSAEYQLLRLLDLSEIHSCTPVILKRHENSFGLVSPTRTYYLQAESPGEMSTWVTALNEAREALMNTSTQNSIASTPIPIPGPSTHDQIPTTPSPPSFMSPGHHPVTSESDSEDAFPTYSSPNAQAISPSKGPSVAPKDPSKMIISGYLMKCRSKRRNWRKRWFVLTGEKLVYSASHMDTKRQRVIDLSQILDALEYDLPSHPHKMNPGHLGPSSVSSGPSMSSSMSKSPEDADTSNHTFKIVTTKRSLLLCAPSEEEEIKWLSAVRALIARRSGPATSPAAGASGGNTPKTSLQYTGAGSAPGGSGVTASNSGHSRKRSTSAASTGAIGGATVVAEDHAQ</sequence>
<feature type="region of interest" description="Disordered" evidence="1">
    <location>
        <begin position="424"/>
        <end position="489"/>
    </location>
</feature>
<keyword evidence="4" id="KW-1185">Reference proteome</keyword>